<reference evidence="1 2" key="1">
    <citation type="submission" date="2017-01" db="EMBL/GenBank/DDBJ databases">
        <title>Deconstructing symbiosis and pathogenesis requirements using a combined genomic-metabolomic approach.</title>
        <authorList>
            <person name="Tobias N.J."/>
            <person name="Wolff H."/>
            <person name="Djahanschiri B."/>
            <person name="Ebersberger I."/>
            <person name="Bode H.B."/>
        </authorList>
    </citation>
    <scope>NUCLEOTIDE SEQUENCE [LARGE SCALE GENOMIC DNA]</scope>
    <source>
        <strain evidence="1 2">DSM 4764</strain>
    </source>
</reference>
<dbReference type="STRING" id="40578.Xbed_00186"/>
<keyword evidence="2" id="KW-1185">Reference proteome</keyword>
<name>A0A1Y2SS40_9GAMM</name>
<evidence type="ECO:0000313" key="1">
    <source>
        <dbReference type="EMBL" id="OTA21937.1"/>
    </source>
</evidence>
<sequence>MSVDAFALYFDWLQQKGLFPTGLAVHDTVWATAVAQITNDDLCR</sequence>
<dbReference type="AlphaFoldDB" id="A0A1Y2SS40"/>
<dbReference type="Proteomes" id="UP000194204">
    <property type="component" value="Unassembled WGS sequence"/>
</dbReference>
<organism evidence="1 2">
    <name type="scientific">Xenorhabdus beddingii</name>
    <dbReference type="NCBI Taxonomy" id="40578"/>
    <lineage>
        <taxon>Bacteria</taxon>
        <taxon>Pseudomonadati</taxon>
        <taxon>Pseudomonadota</taxon>
        <taxon>Gammaproteobacteria</taxon>
        <taxon>Enterobacterales</taxon>
        <taxon>Morganellaceae</taxon>
        <taxon>Xenorhabdus</taxon>
    </lineage>
</organism>
<protein>
    <submittedName>
        <fullName evidence="1">Uncharacterized protein</fullName>
    </submittedName>
</protein>
<evidence type="ECO:0000313" key="2">
    <source>
        <dbReference type="Proteomes" id="UP000194204"/>
    </source>
</evidence>
<accession>A0A1Y2SS40</accession>
<comment type="caution">
    <text evidence="1">The sequence shown here is derived from an EMBL/GenBank/DDBJ whole genome shotgun (WGS) entry which is preliminary data.</text>
</comment>
<dbReference type="EMBL" id="MUBK01000001">
    <property type="protein sequence ID" value="OTA21937.1"/>
    <property type="molecule type" value="Genomic_DNA"/>
</dbReference>
<gene>
    <name evidence="1" type="ORF">Xbed_00186</name>
</gene>
<proteinExistence type="predicted"/>